<dbReference type="Pfam" id="PF12796">
    <property type="entry name" value="Ank_2"/>
    <property type="match status" value="1"/>
</dbReference>
<dbReference type="Proteomes" id="UP000006753">
    <property type="component" value="Unassembled WGS sequence"/>
</dbReference>
<accession>K1WI12</accession>
<dbReference type="InterPro" id="IPR027417">
    <property type="entry name" value="P-loop_NTPase"/>
</dbReference>
<evidence type="ECO:0000256" key="2">
    <source>
        <dbReference type="PROSITE-ProRule" id="PRU00023"/>
    </source>
</evidence>
<dbReference type="KEGG" id="mbe:MBM_04802"/>
<evidence type="ECO:0000313" key="5">
    <source>
        <dbReference type="EMBL" id="EKD17225.1"/>
    </source>
</evidence>
<protein>
    <recommendedName>
        <fullName evidence="4">NACHT domain-containing protein</fullName>
    </recommendedName>
</protein>
<dbReference type="Pfam" id="PF24883">
    <property type="entry name" value="NPHP3_N"/>
    <property type="match status" value="1"/>
</dbReference>
<dbReference type="InterPro" id="IPR036770">
    <property type="entry name" value="Ankyrin_rpt-contain_sf"/>
</dbReference>
<sequence>MAEIIGLTASVVQLVQFSGDILVAGYGFLSKVARAPAEMRDLLSESAGLNCVLGHLQTLVESPASPTDALHSLEKLGTFKECHALLVGIKRSLDACEQVHGKDLRNFGRKLVWPFKERETRDALQRLGRIRGLISSAIDNDSALALRRIEKGQAAMLNEVTDISTGLKVQISRDDFTKVTDWLCTLTEWNASESLQSALQVRHQGTGTWFLESTTFKSWTRNGNGLFWITGAPGSGKTVLCSTIIEHLRDSFRSPSTAILYFFCDHRVQQNLASRSFLMSLATQMVYQSENCFQYAQKLYREKTKDSERVLNTSEYASLVKVFFKEFDQTFVAVDALDEASDKAAIAHALKDMLGLSPKPSNNNIGDPAVKIILTSREDKSIQRILAPSGTEYSQLTLEKNSRADVEGYVRSEVQARILSREIKLRDPELATVIERTITDRAGTFLQARLQLDMISTLKTDKAIRMTLQTLPDGLTAIYESVLESTLEQYPTQVQDIKRILQWLVCCAEPLTASELAEIVAIGPEDKSLDLDGVPIDHEDVTEPISQLIALEHEGGDVIVQFSHFSIQEYLCGRKIAAGPLKDLHIDEEEAHALAAEICVQYLSFSDFNEPLSAGLASPTKHLNRELKTFSLLEYATLYWHYHLRMSNMTREAFAARMVPRLQWFLNSETQPNIFTHWQAMILMLKPDDKSSTHSPLCFAIRHGLRPIVDAMLPLLSNVNLVFPNGFTCLGAAASGSQVQIAKALLNRGADVDLPTGDRGQTPLHLAAENGDEEMVRFLLNAGASIYARSDSKTTPFYRAARSGNLNVLRLLYDKGSDINAKSWDGWTPLMEAVENGHAAAVKLLLGWGADPGICTRYGNTALGLAASYRSAPIQALLEAAVKIHGEAAANESRVDEPPDVDTGDCDSEDSDLETVFISY</sequence>
<dbReference type="Gene3D" id="1.25.40.20">
    <property type="entry name" value="Ankyrin repeat-containing domain"/>
    <property type="match status" value="1"/>
</dbReference>
<dbReference type="SUPFAM" id="SSF52540">
    <property type="entry name" value="P-loop containing nucleoside triphosphate hydrolases"/>
    <property type="match status" value="1"/>
</dbReference>
<dbReference type="SUPFAM" id="SSF48403">
    <property type="entry name" value="Ankyrin repeat"/>
    <property type="match status" value="1"/>
</dbReference>
<feature type="region of interest" description="Disordered" evidence="3">
    <location>
        <begin position="889"/>
        <end position="911"/>
    </location>
</feature>
<feature type="repeat" description="ANK" evidence="2">
    <location>
        <begin position="725"/>
        <end position="757"/>
    </location>
</feature>
<dbReference type="PROSITE" id="PS50297">
    <property type="entry name" value="ANK_REP_REGION"/>
    <property type="match status" value="4"/>
</dbReference>
<dbReference type="InParanoid" id="K1WI12"/>
<dbReference type="Pfam" id="PF22939">
    <property type="entry name" value="WHD_GPIID"/>
    <property type="match status" value="1"/>
</dbReference>
<organism evidence="5 6">
    <name type="scientific">Marssonina brunnea f. sp. multigermtubi (strain MB_m1)</name>
    <name type="common">Marssonina leaf spot fungus</name>
    <dbReference type="NCBI Taxonomy" id="1072389"/>
    <lineage>
        <taxon>Eukaryota</taxon>
        <taxon>Fungi</taxon>
        <taxon>Dikarya</taxon>
        <taxon>Ascomycota</taxon>
        <taxon>Pezizomycotina</taxon>
        <taxon>Leotiomycetes</taxon>
        <taxon>Helotiales</taxon>
        <taxon>Drepanopezizaceae</taxon>
        <taxon>Drepanopeziza</taxon>
    </lineage>
</organism>
<dbReference type="EMBL" id="JH921437">
    <property type="protein sequence ID" value="EKD17225.1"/>
    <property type="molecule type" value="Genomic_DNA"/>
</dbReference>
<dbReference type="InterPro" id="IPR054471">
    <property type="entry name" value="GPIID_WHD"/>
</dbReference>
<feature type="repeat" description="ANK" evidence="2">
    <location>
        <begin position="825"/>
        <end position="857"/>
    </location>
</feature>
<evidence type="ECO:0000256" key="1">
    <source>
        <dbReference type="ARBA" id="ARBA00022737"/>
    </source>
</evidence>
<evidence type="ECO:0000313" key="6">
    <source>
        <dbReference type="Proteomes" id="UP000006753"/>
    </source>
</evidence>
<keyword evidence="6" id="KW-1185">Reference proteome</keyword>
<feature type="repeat" description="ANK" evidence="2">
    <location>
        <begin position="792"/>
        <end position="824"/>
    </location>
</feature>
<dbReference type="InterPro" id="IPR007111">
    <property type="entry name" value="NACHT_NTPase"/>
</dbReference>
<dbReference type="Pfam" id="PF00023">
    <property type="entry name" value="Ank"/>
    <property type="match status" value="2"/>
</dbReference>
<proteinExistence type="predicted"/>
<reference evidence="5 6" key="1">
    <citation type="journal article" date="2012" name="BMC Genomics">
        <title>Sequencing the genome of Marssonina brunnea reveals fungus-poplar co-evolution.</title>
        <authorList>
            <person name="Zhu S."/>
            <person name="Cao Y.-Z."/>
            <person name="Jiang C."/>
            <person name="Tan B.-Y."/>
            <person name="Wang Z."/>
            <person name="Feng S."/>
            <person name="Zhang L."/>
            <person name="Su X.-H."/>
            <person name="Brejova B."/>
            <person name="Vinar T."/>
            <person name="Xu M."/>
            <person name="Wang M.-X."/>
            <person name="Zhang S.-G."/>
            <person name="Huang M.-R."/>
            <person name="Wu R."/>
            <person name="Zhou Y."/>
        </authorList>
    </citation>
    <scope>NUCLEOTIDE SEQUENCE [LARGE SCALE GENOMIC DNA]</scope>
    <source>
        <strain evidence="5 6">MB_m1</strain>
    </source>
</reference>
<dbReference type="Gene3D" id="3.40.50.300">
    <property type="entry name" value="P-loop containing nucleotide triphosphate hydrolases"/>
    <property type="match status" value="1"/>
</dbReference>
<dbReference type="InterPro" id="IPR056884">
    <property type="entry name" value="NPHP3-like_N"/>
</dbReference>
<name>K1WI12_MARBU</name>
<dbReference type="PROSITE" id="PS50088">
    <property type="entry name" value="ANK_REPEAT"/>
    <property type="match status" value="4"/>
</dbReference>
<dbReference type="PANTHER" id="PTHR10039:SF16">
    <property type="entry name" value="GPI INOSITOL-DEACYLASE"/>
    <property type="match status" value="1"/>
</dbReference>
<dbReference type="OrthoDB" id="195446at2759"/>
<feature type="compositionally biased region" description="Acidic residues" evidence="3">
    <location>
        <begin position="898"/>
        <end position="911"/>
    </location>
</feature>
<evidence type="ECO:0000256" key="3">
    <source>
        <dbReference type="SAM" id="MobiDB-lite"/>
    </source>
</evidence>
<dbReference type="PANTHER" id="PTHR10039">
    <property type="entry name" value="AMELOGENIN"/>
    <property type="match status" value="1"/>
</dbReference>
<gene>
    <name evidence="5" type="ORF">MBM_04802</name>
</gene>
<dbReference type="PROSITE" id="PS50837">
    <property type="entry name" value="NACHT"/>
    <property type="match status" value="1"/>
</dbReference>
<keyword evidence="2" id="KW-0040">ANK repeat</keyword>
<feature type="domain" description="NACHT" evidence="4">
    <location>
        <begin position="225"/>
        <end position="379"/>
    </location>
</feature>
<evidence type="ECO:0000259" key="4">
    <source>
        <dbReference type="PROSITE" id="PS50837"/>
    </source>
</evidence>
<dbReference type="GeneID" id="18760737"/>
<dbReference type="SMART" id="SM00248">
    <property type="entry name" value="ANK"/>
    <property type="match status" value="6"/>
</dbReference>
<dbReference type="RefSeq" id="XP_007292691.1">
    <property type="nucleotide sequence ID" value="XM_007292629.1"/>
</dbReference>
<keyword evidence="1" id="KW-0677">Repeat</keyword>
<dbReference type="PRINTS" id="PR01415">
    <property type="entry name" value="ANKYRIN"/>
</dbReference>
<dbReference type="AlphaFoldDB" id="K1WI12"/>
<feature type="repeat" description="ANK" evidence="2">
    <location>
        <begin position="759"/>
        <end position="791"/>
    </location>
</feature>
<dbReference type="eggNOG" id="KOG4177">
    <property type="taxonomic scope" value="Eukaryota"/>
</dbReference>
<dbReference type="InterPro" id="IPR002110">
    <property type="entry name" value="Ankyrin_rpt"/>
</dbReference>
<dbReference type="OMA" id="YFFCDHR"/>
<dbReference type="HOGENOM" id="CLU_000288_34_23_1"/>